<evidence type="ECO:0000256" key="3">
    <source>
        <dbReference type="ARBA" id="ARBA00011956"/>
    </source>
</evidence>
<keyword evidence="12" id="KW-1185">Reference proteome</keyword>
<feature type="binding site" evidence="8">
    <location>
        <position position="96"/>
    </location>
    <ligand>
        <name>Zn(2+)</name>
        <dbReference type="ChEBI" id="CHEBI:29105"/>
    </ligand>
</feature>
<feature type="domain" description="Phosphomannose isomerase type I catalytic" evidence="10">
    <location>
        <begin position="4"/>
        <end position="148"/>
    </location>
</feature>
<proteinExistence type="inferred from homology"/>
<dbReference type="PANTHER" id="PTHR10309:SF0">
    <property type="entry name" value="MANNOSE-6-PHOSPHATE ISOMERASE"/>
    <property type="match status" value="1"/>
</dbReference>
<comment type="similarity">
    <text evidence="2">Belongs to the mannose-6-phosphate isomerase type 1 family.</text>
</comment>
<dbReference type="GO" id="GO:0005975">
    <property type="term" value="P:carbohydrate metabolic process"/>
    <property type="evidence" value="ECO:0007669"/>
    <property type="project" value="InterPro"/>
</dbReference>
<evidence type="ECO:0000256" key="5">
    <source>
        <dbReference type="ARBA" id="ARBA00022833"/>
    </source>
</evidence>
<feature type="active site" evidence="7">
    <location>
        <position position="312"/>
    </location>
</feature>
<protein>
    <recommendedName>
        <fullName evidence="3">mannose-6-phosphate isomerase</fullName>
        <ecNumber evidence="3">5.3.1.8</ecNumber>
    </recommendedName>
</protein>
<dbReference type="EC" id="5.3.1.8" evidence="3"/>
<keyword evidence="4 8" id="KW-0479">Metal-binding</keyword>
<feature type="binding site" evidence="8">
    <location>
        <position position="94"/>
    </location>
    <ligand>
        <name>Zn(2+)</name>
        <dbReference type="ChEBI" id="CHEBI:29105"/>
    </ligand>
</feature>
<dbReference type="Pfam" id="PF20511">
    <property type="entry name" value="PMI_typeI_cat"/>
    <property type="match status" value="1"/>
</dbReference>
<organism evidence="11 12">
    <name type="scientific">Subtercola lobariae</name>
    <dbReference type="NCBI Taxonomy" id="1588641"/>
    <lineage>
        <taxon>Bacteria</taxon>
        <taxon>Bacillati</taxon>
        <taxon>Actinomycetota</taxon>
        <taxon>Actinomycetes</taxon>
        <taxon>Micrococcales</taxon>
        <taxon>Microbacteriaceae</taxon>
        <taxon>Subtercola</taxon>
    </lineage>
</organism>
<dbReference type="EMBL" id="BMGP01000001">
    <property type="protein sequence ID" value="GGF14277.1"/>
    <property type="molecule type" value="Genomic_DNA"/>
</dbReference>
<evidence type="ECO:0000256" key="1">
    <source>
        <dbReference type="ARBA" id="ARBA00000757"/>
    </source>
</evidence>
<dbReference type="PIRSF" id="PIRSF001480">
    <property type="entry name" value="Mannose-6-phosphate_isomerase"/>
    <property type="match status" value="1"/>
</dbReference>
<evidence type="ECO:0000256" key="2">
    <source>
        <dbReference type="ARBA" id="ARBA00010772"/>
    </source>
</evidence>
<gene>
    <name evidence="11" type="primary">manA</name>
    <name evidence="11" type="ORF">GCM10011399_05150</name>
</gene>
<evidence type="ECO:0000259" key="10">
    <source>
        <dbReference type="Pfam" id="PF20511"/>
    </source>
</evidence>
<sequence length="448" mass="46194">MFVQITNTPRDYAWGSSRAITDLLGLPPTGKPEAELWLGAHAGSPSVIVHPELTGGARTLTEWIAADPATATGSHGRLPFLLKVLAAAKPLSLQAHPTLGMAKAGFERENAEGLAIDAPNRNYKDALHKPEVIYALSETFDALCGFRSLDEIRGVLALLRAADARSAVPEPEPLQALESRLRGSTAEALRTAVEWLLSGSEQVEALVAQVTALVAGDAALGGGGVRVGVGAGAGDDAGSGAGAGAGEFADALATVRSLAVEYPGDPGVVLSLLLNRVTLKRGEALYLPAGNIHAYLQGLGVELMAASDNVLRGGLTPKYIDVPELLHVLQFASVPVPYLEPEHPSPGVEVFQPDVIDFVLVRFALGDRAGDADGGRGTLEARHPGPKSASYSPDGPAIVLCTAGSLTVTSATGQTSVTRGESFYITPDEGALTVTGSGELFLAAPGAD</sequence>
<evidence type="ECO:0000256" key="7">
    <source>
        <dbReference type="PIRSR" id="PIRSR001480-1"/>
    </source>
</evidence>
<dbReference type="InterPro" id="IPR016305">
    <property type="entry name" value="Mannose-6-P_Isomerase"/>
</dbReference>
<dbReference type="Gene3D" id="1.10.441.10">
    <property type="entry name" value="Phosphomannose Isomerase, domain 2"/>
    <property type="match status" value="1"/>
</dbReference>
<evidence type="ECO:0000313" key="11">
    <source>
        <dbReference type="EMBL" id="GGF14277.1"/>
    </source>
</evidence>
<dbReference type="GO" id="GO:0005829">
    <property type="term" value="C:cytosol"/>
    <property type="evidence" value="ECO:0007669"/>
    <property type="project" value="TreeGrafter"/>
</dbReference>
<dbReference type="InterPro" id="IPR046457">
    <property type="entry name" value="PMI_typeI_cat"/>
</dbReference>
<dbReference type="InterPro" id="IPR001250">
    <property type="entry name" value="Man6P_Isoase-1"/>
</dbReference>
<keyword evidence="6 11" id="KW-0413">Isomerase</keyword>
<dbReference type="GO" id="GO:0004476">
    <property type="term" value="F:mannose-6-phosphate isomerase activity"/>
    <property type="evidence" value="ECO:0007669"/>
    <property type="project" value="UniProtKB-EC"/>
</dbReference>
<dbReference type="Proteomes" id="UP000598775">
    <property type="component" value="Unassembled WGS sequence"/>
</dbReference>
<feature type="binding site" evidence="8">
    <location>
        <position position="293"/>
    </location>
    <ligand>
        <name>Zn(2+)</name>
        <dbReference type="ChEBI" id="CHEBI:29105"/>
    </ligand>
</feature>
<feature type="compositionally biased region" description="Basic and acidic residues" evidence="9">
    <location>
        <begin position="373"/>
        <end position="383"/>
    </location>
</feature>
<evidence type="ECO:0000256" key="4">
    <source>
        <dbReference type="ARBA" id="ARBA00022723"/>
    </source>
</evidence>
<accession>A0A917EW05</accession>
<evidence type="ECO:0000256" key="8">
    <source>
        <dbReference type="PIRSR" id="PIRSR001480-2"/>
    </source>
</evidence>
<reference evidence="11 12" key="1">
    <citation type="journal article" date="2014" name="Int. J. Syst. Evol. Microbiol.">
        <title>Complete genome sequence of Corynebacterium casei LMG S-19264T (=DSM 44701T), isolated from a smear-ripened cheese.</title>
        <authorList>
            <consortium name="US DOE Joint Genome Institute (JGI-PGF)"/>
            <person name="Walter F."/>
            <person name="Albersmeier A."/>
            <person name="Kalinowski J."/>
            <person name="Ruckert C."/>
        </authorList>
    </citation>
    <scope>NUCLEOTIDE SEQUENCE [LARGE SCALE GENOMIC DNA]</scope>
    <source>
        <strain evidence="11 12">CGMCC 1.12976</strain>
    </source>
</reference>
<feature type="binding site" evidence="8">
    <location>
        <position position="131"/>
    </location>
    <ligand>
        <name>Zn(2+)</name>
        <dbReference type="ChEBI" id="CHEBI:29105"/>
    </ligand>
</feature>
<dbReference type="CDD" id="cd07011">
    <property type="entry name" value="cupin_PMI_type_I_N"/>
    <property type="match status" value="1"/>
</dbReference>
<name>A0A917EW05_9MICO</name>
<evidence type="ECO:0000256" key="6">
    <source>
        <dbReference type="ARBA" id="ARBA00023235"/>
    </source>
</evidence>
<dbReference type="SUPFAM" id="SSF51182">
    <property type="entry name" value="RmlC-like cupins"/>
    <property type="match status" value="1"/>
</dbReference>
<comment type="catalytic activity">
    <reaction evidence="1">
        <text>D-mannose 6-phosphate = D-fructose 6-phosphate</text>
        <dbReference type="Rhea" id="RHEA:12356"/>
        <dbReference type="ChEBI" id="CHEBI:58735"/>
        <dbReference type="ChEBI" id="CHEBI:61527"/>
        <dbReference type="EC" id="5.3.1.8"/>
    </reaction>
</comment>
<dbReference type="InterPro" id="IPR011051">
    <property type="entry name" value="RmlC_Cupin_sf"/>
</dbReference>
<comment type="caution">
    <text evidence="11">The sequence shown here is derived from an EMBL/GenBank/DDBJ whole genome shotgun (WGS) entry which is preliminary data.</text>
</comment>
<keyword evidence="5 8" id="KW-0862">Zinc</keyword>
<feature type="region of interest" description="Disordered" evidence="9">
    <location>
        <begin position="373"/>
        <end position="393"/>
    </location>
</feature>
<dbReference type="GO" id="GO:0009298">
    <property type="term" value="P:GDP-mannose biosynthetic process"/>
    <property type="evidence" value="ECO:0007669"/>
    <property type="project" value="InterPro"/>
</dbReference>
<dbReference type="GO" id="GO:0008270">
    <property type="term" value="F:zinc ion binding"/>
    <property type="evidence" value="ECO:0007669"/>
    <property type="project" value="InterPro"/>
</dbReference>
<dbReference type="NCBIfam" id="TIGR00218">
    <property type="entry name" value="manA"/>
    <property type="match status" value="1"/>
</dbReference>
<dbReference type="AlphaFoldDB" id="A0A917EW05"/>
<dbReference type="Gene3D" id="2.60.120.10">
    <property type="entry name" value="Jelly Rolls"/>
    <property type="match status" value="2"/>
</dbReference>
<dbReference type="InterPro" id="IPR014710">
    <property type="entry name" value="RmlC-like_jellyroll"/>
</dbReference>
<dbReference type="PRINTS" id="PR00714">
    <property type="entry name" value="MAN6PISMRASE"/>
</dbReference>
<evidence type="ECO:0000256" key="9">
    <source>
        <dbReference type="SAM" id="MobiDB-lite"/>
    </source>
</evidence>
<dbReference type="RefSeq" id="WP_188673175.1">
    <property type="nucleotide sequence ID" value="NZ_BMGP01000001.1"/>
</dbReference>
<dbReference type="PANTHER" id="PTHR10309">
    <property type="entry name" value="MANNOSE-6-PHOSPHATE ISOMERASE"/>
    <property type="match status" value="1"/>
</dbReference>
<evidence type="ECO:0000313" key="12">
    <source>
        <dbReference type="Proteomes" id="UP000598775"/>
    </source>
</evidence>
<comment type="cofactor">
    <cofactor evidence="8">
        <name>Zn(2+)</name>
        <dbReference type="ChEBI" id="CHEBI:29105"/>
    </cofactor>
    <text evidence="8">Binds 1 zinc ion per subunit.</text>
</comment>